<organism evidence="2 3">
    <name type="scientific">Actinophytocola xanthii</name>
    <dbReference type="NCBI Taxonomy" id="1912961"/>
    <lineage>
        <taxon>Bacteria</taxon>
        <taxon>Bacillati</taxon>
        <taxon>Actinomycetota</taxon>
        <taxon>Actinomycetes</taxon>
        <taxon>Pseudonocardiales</taxon>
        <taxon>Pseudonocardiaceae</taxon>
    </lineage>
</organism>
<dbReference type="STRING" id="1912961.BU204_22240"/>
<dbReference type="OrthoDB" id="3436275at2"/>
<reference evidence="2 3" key="1">
    <citation type="submission" date="2016-12" db="EMBL/GenBank/DDBJ databases">
        <title>The draft genome sequence of Actinophytocola sp. 11-183.</title>
        <authorList>
            <person name="Wang W."/>
            <person name="Yuan L."/>
        </authorList>
    </citation>
    <scope>NUCLEOTIDE SEQUENCE [LARGE SCALE GENOMIC DNA]</scope>
    <source>
        <strain evidence="2 3">11-183</strain>
    </source>
</reference>
<name>A0A1Q8CLZ7_9PSEU</name>
<comment type="caution">
    <text evidence="2">The sequence shown here is derived from an EMBL/GenBank/DDBJ whole genome shotgun (WGS) entry which is preliminary data.</text>
</comment>
<dbReference type="RefSeq" id="WP_075127666.1">
    <property type="nucleotide sequence ID" value="NZ_MSIE01000042.1"/>
</dbReference>
<dbReference type="Proteomes" id="UP000185596">
    <property type="component" value="Unassembled WGS sequence"/>
</dbReference>
<keyword evidence="3" id="KW-1185">Reference proteome</keyword>
<protein>
    <recommendedName>
        <fullName evidence="1">DUF6879 domain-containing protein</fullName>
    </recommendedName>
</protein>
<sequence>MHELLRGADFEWLPLDSYREDFERHFWHTGSPGFWKLERGQYFQEPENDSWQAFARGDWAKSLELIEAQLPTMRDYYGRIADSGFAAKRVRVVEEPVTDYLQWELHVLRARDANGGLVRVIGAEMVGEWETSGPLPEIYTLGTELMYEAIYDETGILDSARKFTAREVIERCRRFIVDLYTKGEPLQSYFDRRVVTLPAPGRVPEA</sequence>
<feature type="domain" description="DUF6879" evidence="1">
    <location>
        <begin position="20"/>
        <end position="190"/>
    </location>
</feature>
<dbReference type="EMBL" id="MSIE01000042">
    <property type="protein sequence ID" value="OLF15365.1"/>
    <property type="molecule type" value="Genomic_DNA"/>
</dbReference>
<gene>
    <name evidence="2" type="ORF">BU204_22240</name>
</gene>
<proteinExistence type="predicted"/>
<evidence type="ECO:0000313" key="2">
    <source>
        <dbReference type="EMBL" id="OLF15365.1"/>
    </source>
</evidence>
<evidence type="ECO:0000259" key="1">
    <source>
        <dbReference type="Pfam" id="PF21806"/>
    </source>
</evidence>
<dbReference type="Pfam" id="PF21806">
    <property type="entry name" value="DUF6879"/>
    <property type="match status" value="1"/>
</dbReference>
<dbReference type="AlphaFoldDB" id="A0A1Q8CLZ7"/>
<dbReference type="InterPro" id="IPR049244">
    <property type="entry name" value="DUF6879"/>
</dbReference>
<accession>A0A1Q8CLZ7</accession>
<evidence type="ECO:0000313" key="3">
    <source>
        <dbReference type="Proteomes" id="UP000185596"/>
    </source>
</evidence>